<dbReference type="EMBL" id="NSDM01000006">
    <property type="protein sequence ID" value="MDQ2585304.1"/>
    <property type="molecule type" value="Genomic_DNA"/>
</dbReference>
<reference evidence="2 3" key="1">
    <citation type="submission" date="2017-06" db="EMBL/GenBank/DDBJ databases">
        <title>Cultured bacterium strain Saccharothrix yanglingensis Hhs.015.</title>
        <authorList>
            <person name="Xia Y."/>
        </authorList>
    </citation>
    <scope>NUCLEOTIDE SEQUENCE [LARGE SCALE GENOMIC DNA]</scope>
    <source>
        <strain evidence="2 3">Hhs.015</strain>
    </source>
</reference>
<dbReference type="Proteomes" id="UP001225605">
    <property type="component" value="Unassembled WGS sequence"/>
</dbReference>
<gene>
    <name evidence="2" type="ORF">CKY47_15220</name>
</gene>
<accession>A0ABU0X3Y8</accession>
<dbReference type="InterPro" id="IPR046259">
    <property type="entry name" value="DUF6292"/>
</dbReference>
<evidence type="ECO:0000313" key="2">
    <source>
        <dbReference type="EMBL" id="MDQ2585304.1"/>
    </source>
</evidence>
<evidence type="ECO:0000259" key="1">
    <source>
        <dbReference type="Pfam" id="PF19809"/>
    </source>
</evidence>
<comment type="caution">
    <text evidence="2">The sequence shown here is derived from an EMBL/GenBank/DDBJ whole genome shotgun (WGS) entry which is preliminary data.</text>
</comment>
<sequence length="130" mass="13510">MDDAELLALGLAGYVRAVAEEVGVPPEGTEFEVADTTTAYLALPERPGPDLMLLWSGGHGWSVAVETRPSEPPVTVAHLGTPLVPPPEVVARFVADVLAGGPGLPEPSVPEPSVPEDRRALARELGGYAP</sequence>
<proteinExistence type="predicted"/>
<organism evidence="2 3">
    <name type="scientific">Saccharothrix yanglingensis</name>
    <dbReference type="NCBI Taxonomy" id="659496"/>
    <lineage>
        <taxon>Bacteria</taxon>
        <taxon>Bacillati</taxon>
        <taxon>Actinomycetota</taxon>
        <taxon>Actinomycetes</taxon>
        <taxon>Pseudonocardiales</taxon>
        <taxon>Pseudonocardiaceae</taxon>
        <taxon>Saccharothrix</taxon>
    </lineage>
</organism>
<keyword evidence="3" id="KW-1185">Reference proteome</keyword>
<dbReference type="Pfam" id="PF19809">
    <property type="entry name" value="DUF6292"/>
    <property type="match status" value="1"/>
</dbReference>
<protein>
    <recommendedName>
        <fullName evidence="1">DUF6292 domain-containing protein</fullName>
    </recommendedName>
</protein>
<feature type="domain" description="DUF6292" evidence="1">
    <location>
        <begin position="14"/>
        <end position="96"/>
    </location>
</feature>
<dbReference type="RefSeq" id="WP_306746492.1">
    <property type="nucleotide sequence ID" value="NZ_NSDM01000006.1"/>
</dbReference>
<evidence type="ECO:0000313" key="3">
    <source>
        <dbReference type="Proteomes" id="UP001225605"/>
    </source>
</evidence>
<name>A0ABU0X3Y8_9PSEU</name>